<keyword evidence="15" id="KW-1185">Reference proteome</keyword>
<gene>
    <name evidence="13" type="ORF">A946_06245</name>
    <name evidence="14" type="ORF">kam1_2097</name>
</gene>
<dbReference type="InterPro" id="IPR015793">
    <property type="entry name" value="Pyrv_Knase_brl"/>
</dbReference>
<evidence type="ECO:0000259" key="12">
    <source>
        <dbReference type="Pfam" id="PF00224"/>
    </source>
</evidence>
<protein>
    <recommendedName>
        <fullName evidence="3">pyruvate kinase</fullName>
        <ecNumber evidence="3">2.7.1.40</ecNumber>
    </recommendedName>
</protein>
<dbReference type="STRING" id="1202785.A946_06245"/>
<keyword evidence="11 14" id="KW-0670">Pyruvate</keyword>
<organism evidence="14 16">
    <name type="scientific">Methylacidiphilum kamchatkense Kam1</name>
    <dbReference type="NCBI Taxonomy" id="1202785"/>
    <lineage>
        <taxon>Bacteria</taxon>
        <taxon>Pseudomonadati</taxon>
        <taxon>Verrucomicrobiota</taxon>
        <taxon>Methylacidiphilae</taxon>
        <taxon>Methylacidiphilales</taxon>
        <taxon>Methylacidiphilaceae</taxon>
        <taxon>Methylacidiphilum (ex Ratnadevi et al. 2023)</taxon>
    </lineage>
</organism>
<reference evidence="13 15" key="1">
    <citation type="submission" date="2014-08" db="EMBL/GenBank/DDBJ databases">
        <title>Methylacidiphilum kamchatkense strain Kam1 draft genome sequence.</title>
        <authorList>
            <person name="Birkeland N.-K."/>
            <person name="Erikstad H.A."/>
        </authorList>
    </citation>
    <scope>NUCLEOTIDE SEQUENCE [LARGE SCALE GENOMIC DNA]</scope>
    <source>
        <strain evidence="13 15">Kam1</strain>
    </source>
</reference>
<dbReference type="Proteomes" id="UP000315925">
    <property type="component" value="Chromosome"/>
</dbReference>
<dbReference type="GO" id="GO:0030955">
    <property type="term" value="F:potassium ion binding"/>
    <property type="evidence" value="ECO:0007669"/>
    <property type="project" value="InterPro"/>
</dbReference>
<evidence type="ECO:0000256" key="11">
    <source>
        <dbReference type="ARBA" id="ARBA00023317"/>
    </source>
</evidence>
<dbReference type="KEGG" id="mkc:kam1_2097"/>
<evidence type="ECO:0000256" key="9">
    <source>
        <dbReference type="ARBA" id="ARBA00022842"/>
    </source>
</evidence>
<dbReference type="SUPFAM" id="SSF51621">
    <property type="entry name" value="Phosphoenolpyruvate/pyruvate domain"/>
    <property type="match status" value="1"/>
</dbReference>
<evidence type="ECO:0000313" key="14">
    <source>
        <dbReference type="EMBL" id="QDQ43305.1"/>
    </source>
</evidence>
<dbReference type="EMBL" id="JQNX01000004">
    <property type="protein sequence ID" value="KIE58489.1"/>
    <property type="molecule type" value="Genomic_DNA"/>
</dbReference>
<keyword evidence="5" id="KW-0479">Metal-binding</keyword>
<evidence type="ECO:0000256" key="6">
    <source>
        <dbReference type="ARBA" id="ARBA00022741"/>
    </source>
</evidence>
<dbReference type="EC" id="2.7.1.40" evidence="3"/>
<feature type="domain" description="Pyruvate kinase barrel" evidence="12">
    <location>
        <begin position="123"/>
        <end position="197"/>
    </location>
</feature>
<dbReference type="Proteomes" id="UP000031594">
    <property type="component" value="Unassembled WGS sequence"/>
</dbReference>
<keyword evidence="6" id="KW-0547">Nucleotide-binding</keyword>
<dbReference type="GO" id="GO:0004743">
    <property type="term" value="F:pyruvate kinase activity"/>
    <property type="evidence" value="ECO:0007669"/>
    <property type="project" value="UniProtKB-EC"/>
</dbReference>
<dbReference type="RefSeq" id="WP_039721454.1">
    <property type="nucleotide sequence ID" value="NZ_CP037899.1"/>
</dbReference>
<feature type="domain" description="Pyruvate kinase barrel" evidence="12">
    <location>
        <begin position="341"/>
        <end position="564"/>
    </location>
</feature>
<keyword evidence="7 14" id="KW-0418">Kinase</keyword>
<dbReference type="Pfam" id="PF00224">
    <property type="entry name" value="PK"/>
    <property type="match status" value="2"/>
</dbReference>
<reference evidence="16" key="3">
    <citation type="submission" date="2019-03" db="EMBL/GenBank/DDBJ databases">
        <title>Complete genome of Methylacidiphilum kamchatkense Kam1.</title>
        <authorList>
            <person name="Kruse T."/>
            <person name="Murarilal Ratnadevi C."/>
            <person name="Erikstad H.-A."/>
            <person name="Birkeland N.-K."/>
        </authorList>
    </citation>
    <scope>NUCLEOTIDE SEQUENCE [LARGE SCALE GENOMIC DNA]</scope>
    <source>
        <strain evidence="16">kam1</strain>
    </source>
</reference>
<comment type="similarity">
    <text evidence="2">Belongs to the pyruvate kinase family.</text>
</comment>
<keyword evidence="8" id="KW-0067">ATP-binding</keyword>
<name>A0A0C1UQ08_9BACT</name>
<evidence type="ECO:0000256" key="7">
    <source>
        <dbReference type="ARBA" id="ARBA00022777"/>
    </source>
</evidence>
<reference evidence="14" key="2">
    <citation type="journal article" date="2019" name="BMC Genomics">
        <title>Complete genome sequence analysis of the thermoacidophilic verrucomicrobial methanotroph 'Candidatus Methylacidiphilum kamchatkense' strain Kam1 and comparison with its closest relatives.</title>
        <authorList>
            <person name="Kruse T."/>
            <person name="Ratnadevi C.M."/>
            <person name="Erikstad H.A."/>
            <person name="Birkeland N.K."/>
        </authorList>
    </citation>
    <scope>NUCLEOTIDE SEQUENCE</scope>
    <source>
        <strain evidence="14">Kam1</strain>
    </source>
</reference>
<dbReference type="EMBL" id="CP037899">
    <property type="protein sequence ID" value="QDQ43305.1"/>
    <property type="molecule type" value="Genomic_DNA"/>
</dbReference>
<dbReference type="Gene3D" id="3.20.20.60">
    <property type="entry name" value="Phosphoenolpyruvate-binding domains"/>
    <property type="match status" value="2"/>
</dbReference>
<proteinExistence type="inferred from homology"/>
<sequence length="606" mass="67989">MSRTELINSLLDLYNEVLQAEKSYQNLIDSVHEDNRLSAANLVHYLALRRFDLRQLQDELTDLGISSLGRSESCVLWSLENVLNALGKKVHSSTKHISRQEGAELLLRNTRRLLGEPHPGCATSIMVTLPTEAAENQKLLEDLLKAGMNVIRINCAHDSPDVWIRMIENSRRLSQELGYSCKIVMDLPGPKLRIVAIDPSIKACFFRPLRDPFGRIIEPAKVWIGNDESKADPILEADLFLNFDKEWIDGLKAGDVVRFFDARGKARTLRIDHVAERGWLSYSTQTGYLKEGIVFVHLPDSPELPQRATMLKSLSPQQPFLLVKKNDRLWIQGGQQSPTKGIKQEAMVGTLWISHPQILHDMKVGEPIWFDDGKIGGRILQCDGNGALIEITHAPSKGLKLRVDKGINLPVSDLKISAITDQDLQILSFIGRHADAVGISFLRLPSDIDDLEKALNNESIQNLGIILKIETRKAFENLPLILLKAMKNRSVGVMIARGDLAVECGYERLAEVQEEILWISEAAHIPVIWATQVLESLAKTGIPSRAEVTDAAMAQRSECVMLNKGPYIVEAVKSLVDILKRMETHQRKKRSMLRKLHIASLLNQPF</sequence>
<evidence type="ECO:0000313" key="15">
    <source>
        <dbReference type="Proteomes" id="UP000031594"/>
    </source>
</evidence>
<dbReference type="InterPro" id="IPR040442">
    <property type="entry name" value="Pyrv_kinase-like_dom_sf"/>
</dbReference>
<evidence type="ECO:0000256" key="1">
    <source>
        <dbReference type="ARBA" id="ARBA00004997"/>
    </source>
</evidence>
<evidence type="ECO:0000313" key="16">
    <source>
        <dbReference type="Proteomes" id="UP000315925"/>
    </source>
</evidence>
<dbReference type="AlphaFoldDB" id="A0A0C1UQ08"/>
<evidence type="ECO:0000256" key="8">
    <source>
        <dbReference type="ARBA" id="ARBA00022840"/>
    </source>
</evidence>
<dbReference type="UniPathway" id="UPA00109">
    <property type="reaction ID" value="UER00188"/>
</dbReference>
<dbReference type="InterPro" id="IPR015806">
    <property type="entry name" value="Pyrv_Knase_insert_dom_sf"/>
</dbReference>
<comment type="pathway">
    <text evidence="1">Carbohydrate degradation; glycolysis; pyruvate from D-glyceraldehyde 3-phosphate: step 5/5.</text>
</comment>
<evidence type="ECO:0000256" key="3">
    <source>
        <dbReference type="ARBA" id="ARBA00012142"/>
    </source>
</evidence>
<dbReference type="InterPro" id="IPR001697">
    <property type="entry name" value="Pyr_Knase"/>
</dbReference>
<evidence type="ECO:0000256" key="5">
    <source>
        <dbReference type="ARBA" id="ARBA00022723"/>
    </source>
</evidence>
<accession>A0A0C1UQ08</accession>
<dbReference type="NCBIfam" id="NF011314">
    <property type="entry name" value="PRK14725.1"/>
    <property type="match status" value="1"/>
</dbReference>
<dbReference type="GO" id="GO:0000287">
    <property type="term" value="F:magnesium ion binding"/>
    <property type="evidence" value="ECO:0007669"/>
    <property type="project" value="InterPro"/>
</dbReference>
<dbReference type="OrthoDB" id="9812123at2"/>
<keyword evidence="4 14" id="KW-0808">Transferase</keyword>
<evidence type="ECO:0000256" key="10">
    <source>
        <dbReference type="ARBA" id="ARBA00023152"/>
    </source>
</evidence>
<dbReference type="Gene3D" id="2.40.33.10">
    <property type="entry name" value="PK beta-barrel domain-like"/>
    <property type="match status" value="1"/>
</dbReference>
<evidence type="ECO:0000256" key="2">
    <source>
        <dbReference type="ARBA" id="ARBA00008663"/>
    </source>
</evidence>
<keyword evidence="10" id="KW-0324">Glycolysis</keyword>
<evidence type="ECO:0000256" key="4">
    <source>
        <dbReference type="ARBA" id="ARBA00022679"/>
    </source>
</evidence>
<dbReference type="PANTHER" id="PTHR11817">
    <property type="entry name" value="PYRUVATE KINASE"/>
    <property type="match status" value="1"/>
</dbReference>
<dbReference type="InterPro" id="IPR015813">
    <property type="entry name" value="Pyrv/PenolPyrv_kinase-like_dom"/>
</dbReference>
<evidence type="ECO:0000313" key="13">
    <source>
        <dbReference type="EMBL" id="KIE58489.1"/>
    </source>
</evidence>
<dbReference type="GO" id="GO:0005524">
    <property type="term" value="F:ATP binding"/>
    <property type="evidence" value="ECO:0007669"/>
    <property type="project" value="UniProtKB-KW"/>
</dbReference>
<dbReference type="GO" id="GO:0016301">
    <property type="term" value="F:kinase activity"/>
    <property type="evidence" value="ECO:0007669"/>
    <property type="project" value="UniProtKB-KW"/>
</dbReference>
<keyword evidence="9" id="KW-0460">Magnesium</keyword>
<dbReference type="SUPFAM" id="SSF50800">
    <property type="entry name" value="PK beta-barrel domain-like"/>
    <property type="match status" value="1"/>
</dbReference>
<dbReference type="InterPro" id="IPR011037">
    <property type="entry name" value="Pyrv_Knase-like_insert_dom_sf"/>
</dbReference>